<dbReference type="EMBL" id="JASCZI010122205">
    <property type="protein sequence ID" value="MED6163898.1"/>
    <property type="molecule type" value="Genomic_DNA"/>
</dbReference>
<reference evidence="1 2" key="1">
    <citation type="journal article" date="2023" name="Plants (Basel)">
        <title>Bridging the Gap: Combining Genomics and Transcriptomics Approaches to Understand Stylosanthes scabra, an Orphan Legume from the Brazilian Caatinga.</title>
        <authorList>
            <person name="Ferreira-Neto J.R.C."/>
            <person name="da Silva M.D."/>
            <person name="Binneck E."/>
            <person name="de Melo N.F."/>
            <person name="da Silva R.H."/>
            <person name="de Melo A.L.T.M."/>
            <person name="Pandolfi V."/>
            <person name="Bustamante F.O."/>
            <person name="Brasileiro-Vidal A.C."/>
            <person name="Benko-Iseppon A.M."/>
        </authorList>
    </citation>
    <scope>NUCLEOTIDE SEQUENCE [LARGE SCALE GENOMIC DNA]</scope>
    <source>
        <tissue evidence="1">Leaves</tissue>
    </source>
</reference>
<accession>A0ABU6UVA2</accession>
<feature type="non-terminal residue" evidence="1">
    <location>
        <position position="86"/>
    </location>
</feature>
<organism evidence="1 2">
    <name type="scientific">Stylosanthes scabra</name>
    <dbReference type="NCBI Taxonomy" id="79078"/>
    <lineage>
        <taxon>Eukaryota</taxon>
        <taxon>Viridiplantae</taxon>
        <taxon>Streptophyta</taxon>
        <taxon>Embryophyta</taxon>
        <taxon>Tracheophyta</taxon>
        <taxon>Spermatophyta</taxon>
        <taxon>Magnoliopsida</taxon>
        <taxon>eudicotyledons</taxon>
        <taxon>Gunneridae</taxon>
        <taxon>Pentapetalae</taxon>
        <taxon>rosids</taxon>
        <taxon>fabids</taxon>
        <taxon>Fabales</taxon>
        <taxon>Fabaceae</taxon>
        <taxon>Papilionoideae</taxon>
        <taxon>50 kb inversion clade</taxon>
        <taxon>dalbergioids sensu lato</taxon>
        <taxon>Dalbergieae</taxon>
        <taxon>Pterocarpus clade</taxon>
        <taxon>Stylosanthes</taxon>
    </lineage>
</organism>
<evidence type="ECO:0000313" key="1">
    <source>
        <dbReference type="EMBL" id="MED6163898.1"/>
    </source>
</evidence>
<keyword evidence="2" id="KW-1185">Reference proteome</keyword>
<proteinExistence type="predicted"/>
<name>A0ABU6UVA2_9FABA</name>
<comment type="caution">
    <text evidence="1">The sequence shown here is derived from an EMBL/GenBank/DDBJ whole genome shotgun (WGS) entry which is preliminary data.</text>
</comment>
<gene>
    <name evidence="1" type="ORF">PIB30_084583</name>
</gene>
<sequence length="86" mass="9481">MPKPKLPKHAPCHVYAWPSQVLNVTHTNQGASSRPNVTFLLNVTLNNSPTVTSPFTTNVTSPFTTNVTCHMFPNVTIAFTFLKPQT</sequence>
<dbReference type="Proteomes" id="UP001341840">
    <property type="component" value="Unassembled WGS sequence"/>
</dbReference>
<evidence type="ECO:0000313" key="2">
    <source>
        <dbReference type="Proteomes" id="UP001341840"/>
    </source>
</evidence>
<protein>
    <submittedName>
        <fullName evidence="1">Uncharacterized protein</fullName>
    </submittedName>
</protein>